<dbReference type="InterPro" id="IPR039420">
    <property type="entry name" value="WalR-like"/>
</dbReference>
<evidence type="ECO:0000256" key="9">
    <source>
        <dbReference type="PROSITE-ProRule" id="PRU01091"/>
    </source>
</evidence>
<dbReference type="Pfam" id="PF00072">
    <property type="entry name" value="Response_reg"/>
    <property type="match status" value="1"/>
</dbReference>
<evidence type="ECO:0000259" key="11">
    <source>
        <dbReference type="PROSITE" id="PS51755"/>
    </source>
</evidence>
<dbReference type="PANTHER" id="PTHR48111">
    <property type="entry name" value="REGULATOR OF RPOS"/>
    <property type="match status" value="1"/>
</dbReference>
<dbReference type="Pfam" id="PF00486">
    <property type="entry name" value="Trans_reg_C"/>
    <property type="match status" value="1"/>
</dbReference>
<keyword evidence="5 9" id="KW-0238">DNA-binding</keyword>
<accession>A0ABT7ECT7</accession>
<evidence type="ECO:0000256" key="2">
    <source>
        <dbReference type="ARBA" id="ARBA00022553"/>
    </source>
</evidence>
<feature type="modified residue" description="4-aspartylphosphate" evidence="8">
    <location>
        <position position="53"/>
    </location>
</feature>
<comment type="caution">
    <text evidence="12">The sequence shown here is derived from an EMBL/GenBank/DDBJ whole genome shotgun (WGS) entry which is preliminary data.</text>
</comment>
<dbReference type="Gene3D" id="6.10.250.690">
    <property type="match status" value="1"/>
</dbReference>
<protein>
    <recommendedName>
        <fullName evidence="1">Stage 0 sporulation protein A homolog</fullName>
    </recommendedName>
</protein>
<proteinExistence type="predicted"/>
<dbReference type="Proteomes" id="UP001301012">
    <property type="component" value="Unassembled WGS sequence"/>
</dbReference>
<evidence type="ECO:0000259" key="10">
    <source>
        <dbReference type="PROSITE" id="PS50110"/>
    </source>
</evidence>
<keyword evidence="2 8" id="KW-0597">Phosphoprotein</keyword>
<dbReference type="InterPro" id="IPR001789">
    <property type="entry name" value="Sig_transdc_resp-reg_receiver"/>
</dbReference>
<evidence type="ECO:0000313" key="12">
    <source>
        <dbReference type="EMBL" id="MDK2563751.1"/>
    </source>
</evidence>
<evidence type="ECO:0000256" key="7">
    <source>
        <dbReference type="ARBA" id="ARBA00024867"/>
    </source>
</evidence>
<dbReference type="InterPro" id="IPR001867">
    <property type="entry name" value="OmpR/PhoB-type_DNA-bd"/>
</dbReference>
<evidence type="ECO:0000256" key="5">
    <source>
        <dbReference type="ARBA" id="ARBA00023125"/>
    </source>
</evidence>
<dbReference type="PANTHER" id="PTHR48111:SF40">
    <property type="entry name" value="PHOSPHATE REGULON TRANSCRIPTIONAL REGULATORY PROTEIN PHOB"/>
    <property type="match status" value="1"/>
</dbReference>
<dbReference type="InterPro" id="IPR036388">
    <property type="entry name" value="WH-like_DNA-bd_sf"/>
</dbReference>
<evidence type="ECO:0000256" key="6">
    <source>
        <dbReference type="ARBA" id="ARBA00023163"/>
    </source>
</evidence>
<dbReference type="EMBL" id="JASKYM010000003">
    <property type="protein sequence ID" value="MDK2563751.1"/>
    <property type="molecule type" value="Genomic_DNA"/>
</dbReference>
<comment type="function">
    <text evidence="7">May play the central regulatory role in sporulation. It may be an element of the effector pathway responsible for the activation of sporulation genes in response to nutritional stress. Spo0A may act in concert with spo0H (a sigma factor) to control the expression of some genes that are critical to the sporulation process.</text>
</comment>
<dbReference type="CDD" id="cd17574">
    <property type="entry name" value="REC_OmpR"/>
    <property type="match status" value="1"/>
</dbReference>
<evidence type="ECO:0000256" key="8">
    <source>
        <dbReference type="PROSITE-ProRule" id="PRU00169"/>
    </source>
</evidence>
<dbReference type="PROSITE" id="PS51755">
    <property type="entry name" value="OMPR_PHOB"/>
    <property type="match status" value="1"/>
</dbReference>
<keyword evidence="6" id="KW-0804">Transcription</keyword>
<gene>
    <name evidence="12" type="ORF">QOZ84_09335</name>
</gene>
<evidence type="ECO:0000256" key="1">
    <source>
        <dbReference type="ARBA" id="ARBA00018672"/>
    </source>
</evidence>
<dbReference type="Gene3D" id="1.10.10.10">
    <property type="entry name" value="Winged helix-like DNA-binding domain superfamily/Winged helix DNA-binding domain"/>
    <property type="match status" value="1"/>
</dbReference>
<feature type="domain" description="Response regulatory" evidence="10">
    <location>
        <begin position="4"/>
        <end position="117"/>
    </location>
</feature>
<dbReference type="CDD" id="cd00383">
    <property type="entry name" value="trans_reg_C"/>
    <property type="match status" value="1"/>
</dbReference>
<dbReference type="PROSITE" id="PS50110">
    <property type="entry name" value="RESPONSE_REGULATORY"/>
    <property type="match status" value="1"/>
</dbReference>
<reference evidence="12 13" key="1">
    <citation type="submission" date="2023-05" db="EMBL/GenBank/DDBJ databases">
        <title>Rombocin, a short stable natural nisin variant, displays selective antimicrobial activity against Listeria monocytogenes and employs dual mode of action to kill target bacterial strains.</title>
        <authorList>
            <person name="Wambui J."/>
            <person name="Stephan R."/>
            <person name="Kuipers O.P."/>
        </authorList>
    </citation>
    <scope>NUCLEOTIDE SEQUENCE [LARGE SCALE GENOMIC DNA]</scope>
    <source>
        <strain evidence="12 13">RC002</strain>
    </source>
</reference>
<sequence>MGYKILIAEDDEDIIKLIKLYLENEKYEVFCATNGIDALNIVENNDIDLLVLDIMMPKLNGYEVTKKIRENSNMPILILSAKNLHSDKILGLDLGADDYIAKPFNPLEVIARIKSLLRRCYNLNIKIDKNKSAEKGNILEIGQLVLNTQNFTVTKDKEEIILTPSEYKILVTLMKSPGRVYTKVQIGEIIKGDYFISDDNTIMVHISKLREKIEDNPKNPIYIKTIRGVGYKFEKFKKN</sequence>
<dbReference type="SUPFAM" id="SSF52172">
    <property type="entry name" value="CheY-like"/>
    <property type="match status" value="1"/>
</dbReference>
<dbReference type="SMART" id="SM00862">
    <property type="entry name" value="Trans_reg_C"/>
    <property type="match status" value="1"/>
</dbReference>
<dbReference type="InterPro" id="IPR011006">
    <property type="entry name" value="CheY-like_superfamily"/>
</dbReference>
<dbReference type="RefSeq" id="WP_284132687.1">
    <property type="nucleotide sequence ID" value="NZ_JASKYM010000003.1"/>
</dbReference>
<dbReference type="InterPro" id="IPR016032">
    <property type="entry name" value="Sig_transdc_resp-reg_C-effctor"/>
</dbReference>
<evidence type="ECO:0000256" key="4">
    <source>
        <dbReference type="ARBA" id="ARBA00023015"/>
    </source>
</evidence>
<evidence type="ECO:0000256" key="3">
    <source>
        <dbReference type="ARBA" id="ARBA00023012"/>
    </source>
</evidence>
<feature type="domain" description="OmpR/PhoB-type" evidence="11">
    <location>
        <begin position="136"/>
        <end position="235"/>
    </location>
</feature>
<keyword evidence="3" id="KW-0902">Two-component regulatory system</keyword>
<organism evidence="12 13">
    <name type="scientific">Romboutsia sedimentorum</name>
    <dbReference type="NCBI Taxonomy" id="1368474"/>
    <lineage>
        <taxon>Bacteria</taxon>
        <taxon>Bacillati</taxon>
        <taxon>Bacillota</taxon>
        <taxon>Clostridia</taxon>
        <taxon>Peptostreptococcales</taxon>
        <taxon>Peptostreptococcaceae</taxon>
        <taxon>Romboutsia</taxon>
    </lineage>
</organism>
<keyword evidence="4" id="KW-0805">Transcription regulation</keyword>
<feature type="DNA-binding region" description="OmpR/PhoB-type" evidence="9">
    <location>
        <begin position="136"/>
        <end position="235"/>
    </location>
</feature>
<name>A0ABT7ECT7_9FIRM</name>
<keyword evidence="13" id="KW-1185">Reference proteome</keyword>
<dbReference type="SMART" id="SM00448">
    <property type="entry name" value="REC"/>
    <property type="match status" value="1"/>
</dbReference>
<evidence type="ECO:0000313" key="13">
    <source>
        <dbReference type="Proteomes" id="UP001301012"/>
    </source>
</evidence>
<dbReference type="SUPFAM" id="SSF46894">
    <property type="entry name" value="C-terminal effector domain of the bipartite response regulators"/>
    <property type="match status" value="1"/>
</dbReference>
<dbReference type="Gene3D" id="3.40.50.2300">
    <property type="match status" value="1"/>
</dbReference>